<keyword evidence="2" id="KW-1185">Reference proteome</keyword>
<reference evidence="1 2" key="1">
    <citation type="submission" date="2019-02" db="EMBL/GenBank/DDBJ databases">
        <title>Deep-cultivation of Planctomycetes and their phenomic and genomic characterization uncovers novel biology.</title>
        <authorList>
            <person name="Wiegand S."/>
            <person name="Jogler M."/>
            <person name="Boedeker C."/>
            <person name="Pinto D."/>
            <person name="Vollmers J."/>
            <person name="Rivas-Marin E."/>
            <person name="Kohn T."/>
            <person name="Peeters S.H."/>
            <person name="Heuer A."/>
            <person name="Rast P."/>
            <person name="Oberbeckmann S."/>
            <person name="Bunk B."/>
            <person name="Jeske O."/>
            <person name="Meyerdierks A."/>
            <person name="Storesund J.E."/>
            <person name="Kallscheuer N."/>
            <person name="Luecker S."/>
            <person name="Lage O.M."/>
            <person name="Pohl T."/>
            <person name="Merkel B.J."/>
            <person name="Hornburger P."/>
            <person name="Mueller R.-W."/>
            <person name="Bruemmer F."/>
            <person name="Labrenz M."/>
            <person name="Spormann A.M."/>
            <person name="Op den Camp H."/>
            <person name="Overmann J."/>
            <person name="Amann R."/>
            <person name="Jetten M.S.M."/>
            <person name="Mascher T."/>
            <person name="Medema M.H."/>
            <person name="Devos D.P."/>
            <person name="Kaster A.-K."/>
            <person name="Ovreas L."/>
            <person name="Rohde M."/>
            <person name="Galperin M.Y."/>
            <person name="Jogler C."/>
        </authorList>
    </citation>
    <scope>NUCLEOTIDE SEQUENCE [LARGE SCALE GENOMIC DNA]</scope>
    <source>
        <strain evidence="1 2">SV_7m_r</strain>
    </source>
</reference>
<dbReference type="EMBL" id="CP036272">
    <property type="protein sequence ID" value="QDT58959.1"/>
    <property type="molecule type" value="Genomic_DNA"/>
</dbReference>
<protein>
    <submittedName>
        <fullName evidence="1">Uncharacterized protein</fullName>
    </submittedName>
</protein>
<evidence type="ECO:0000313" key="2">
    <source>
        <dbReference type="Proteomes" id="UP000315003"/>
    </source>
</evidence>
<name>A0A517SS72_9BACT</name>
<sequence length="78" mass="9023">MRAVLRPVALERTETEVPWLSPTGGDRQGIFGFPAIGRRPDKPDDKGRIDCLFIRETRIRRKTKRFQASGVARNEYYC</sequence>
<dbReference type="Proteomes" id="UP000315003">
    <property type="component" value="Chromosome"/>
</dbReference>
<accession>A0A517SS72</accession>
<evidence type="ECO:0000313" key="1">
    <source>
        <dbReference type="EMBL" id="QDT58959.1"/>
    </source>
</evidence>
<dbReference type="AlphaFoldDB" id="A0A517SS72"/>
<organism evidence="1 2">
    <name type="scientific">Stieleria bergensis</name>
    <dbReference type="NCBI Taxonomy" id="2528025"/>
    <lineage>
        <taxon>Bacteria</taxon>
        <taxon>Pseudomonadati</taxon>
        <taxon>Planctomycetota</taxon>
        <taxon>Planctomycetia</taxon>
        <taxon>Pirellulales</taxon>
        <taxon>Pirellulaceae</taxon>
        <taxon>Stieleria</taxon>
    </lineage>
</organism>
<proteinExistence type="predicted"/>
<gene>
    <name evidence="1" type="ORF">SV7mr_14610</name>
</gene>